<evidence type="ECO:0000313" key="3">
    <source>
        <dbReference type="Proteomes" id="UP000238137"/>
    </source>
</evidence>
<sequence length="225" mass="24062">MAGHARPFPRMAPGRGGRGMTPQADRRATAVNSSTDPRILGSITMNNVAVAIWQRPPVADFLAWLEELAPARLPRLRCRLPPAWVTEAVAHACDEAGTPPGLHRDMLVADIAELARRAADVTGAMMVDLRLDVSSGQPCPKWHLDAVSARLLCTLRGAGTQFGPARPNGDPANIWQMRPGDVGMFRGRLWPGNGISGILHRSPPAGNGPERLLVVIDPVDEAGSC</sequence>
<comment type="caution">
    <text evidence="2">The sequence shown here is derived from an EMBL/GenBank/DDBJ whole genome shotgun (WGS) entry which is preliminary data.</text>
</comment>
<dbReference type="Proteomes" id="UP000238137">
    <property type="component" value="Unassembled WGS sequence"/>
</dbReference>
<feature type="region of interest" description="Disordered" evidence="1">
    <location>
        <begin position="1"/>
        <end position="35"/>
    </location>
</feature>
<dbReference type="Pfam" id="PF08856">
    <property type="entry name" value="DUF1826"/>
    <property type="match status" value="1"/>
</dbReference>
<keyword evidence="3" id="KW-1185">Reference proteome</keyword>
<accession>A0A3R7LJP1</accession>
<organism evidence="2 3">
    <name type="scientific">Paracoccus methylarcula</name>
    <dbReference type="NCBI Taxonomy" id="72022"/>
    <lineage>
        <taxon>Bacteria</taxon>
        <taxon>Pseudomonadati</taxon>
        <taxon>Pseudomonadota</taxon>
        <taxon>Alphaproteobacteria</taxon>
        <taxon>Rhodobacterales</taxon>
        <taxon>Paracoccaceae</taxon>
        <taxon>Paracoccus</taxon>
    </lineage>
</organism>
<dbReference type="OrthoDB" id="5342505at2"/>
<gene>
    <name evidence="2" type="ORF">A7A09_012150</name>
</gene>
<dbReference type="InterPro" id="IPR014955">
    <property type="entry name" value="DUF1826"/>
</dbReference>
<reference evidence="2" key="1">
    <citation type="submission" date="2018-05" db="EMBL/GenBank/DDBJ databases">
        <title>Reclassification of Methylarcula marina and Methylarcula terricola as Paracoccus methylarcula sp.nov., comb.nov. and Paracoccus terricola comb.nov.</title>
        <authorList>
            <person name="Shmareva M.N."/>
            <person name="Doronina N.V."/>
            <person name="Vasilenko O.V."/>
            <person name="Tarlachkov S.V."/>
            <person name="Trotsenko Y.A."/>
        </authorList>
    </citation>
    <scope>NUCLEOTIDE SEQUENCE [LARGE SCALE GENOMIC DNA]</scope>
    <source>
        <strain evidence="2">VKM B-2159</strain>
    </source>
</reference>
<dbReference type="AlphaFoldDB" id="A0A3R7LJP1"/>
<dbReference type="EMBL" id="PXNQ02000007">
    <property type="protein sequence ID" value="RNF34155.1"/>
    <property type="molecule type" value="Genomic_DNA"/>
</dbReference>
<evidence type="ECO:0000256" key="1">
    <source>
        <dbReference type="SAM" id="MobiDB-lite"/>
    </source>
</evidence>
<name>A0A3R7LJP1_9RHOB</name>
<protein>
    <submittedName>
        <fullName evidence="2">DUF1826 domain-containing protein</fullName>
    </submittedName>
</protein>
<feature type="compositionally biased region" description="Low complexity" evidence="1">
    <location>
        <begin position="1"/>
        <end position="13"/>
    </location>
</feature>
<evidence type="ECO:0000313" key="2">
    <source>
        <dbReference type="EMBL" id="RNF34155.1"/>
    </source>
</evidence>
<proteinExistence type="predicted"/>